<keyword evidence="3" id="KW-1185">Reference proteome</keyword>
<evidence type="ECO:0000256" key="1">
    <source>
        <dbReference type="SAM" id="MobiDB-lite"/>
    </source>
</evidence>
<sequence length="170" mass="18984">MSTESRPVPLTQLLGHSQTARRHQVVNSAPVVENVHPTAPEPHPNPTANTEPHINSANPVPSLPTTSPLYRLTATGIYPLPSHMTANPSSTLPQPPHHRIQAEKHNYPHVQRGYTLPESDIYNLEQTDVEQFHAHMQKLGLCITYRTTSNDTYKEIHAQLLAHNADRTKP</sequence>
<feature type="region of interest" description="Disordered" evidence="1">
    <location>
        <begin position="35"/>
        <end position="55"/>
    </location>
</feature>
<protein>
    <submittedName>
        <fullName evidence="2">Uncharacterized protein</fullName>
    </submittedName>
</protein>
<name>A0A2H3D0R5_ARMGA</name>
<dbReference type="AlphaFoldDB" id="A0A2H3D0R5"/>
<dbReference type="InParanoid" id="A0A2H3D0R5"/>
<evidence type="ECO:0000313" key="3">
    <source>
        <dbReference type="Proteomes" id="UP000217790"/>
    </source>
</evidence>
<organism evidence="2 3">
    <name type="scientific">Armillaria gallica</name>
    <name type="common">Bulbous honey fungus</name>
    <name type="synonym">Armillaria bulbosa</name>
    <dbReference type="NCBI Taxonomy" id="47427"/>
    <lineage>
        <taxon>Eukaryota</taxon>
        <taxon>Fungi</taxon>
        <taxon>Dikarya</taxon>
        <taxon>Basidiomycota</taxon>
        <taxon>Agaricomycotina</taxon>
        <taxon>Agaricomycetes</taxon>
        <taxon>Agaricomycetidae</taxon>
        <taxon>Agaricales</taxon>
        <taxon>Marasmiineae</taxon>
        <taxon>Physalacriaceae</taxon>
        <taxon>Armillaria</taxon>
    </lineage>
</organism>
<dbReference type="EMBL" id="KZ293698">
    <property type="protein sequence ID" value="PBK84358.1"/>
    <property type="molecule type" value="Genomic_DNA"/>
</dbReference>
<feature type="region of interest" description="Disordered" evidence="1">
    <location>
        <begin position="1"/>
        <end position="22"/>
    </location>
</feature>
<reference evidence="3" key="1">
    <citation type="journal article" date="2017" name="Nat. Ecol. Evol.">
        <title>Genome expansion and lineage-specific genetic innovations in the forest pathogenic fungi Armillaria.</title>
        <authorList>
            <person name="Sipos G."/>
            <person name="Prasanna A.N."/>
            <person name="Walter M.C."/>
            <person name="O'Connor E."/>
            <person name="Balint B."/>
            <person name="Krizsan K."/>
            <person name="Kiss B."/>
            <person name="Hess J."/>
            <person name="Varga T."/>
            <person name="Slot J."/>
            <person name="Riley R."/>
            <person name="Boka B."/>
            <person name="Rigling D."/>
            <person name="Barry K."/>
            <person name="Lee J."/>
            <person name="Mihaltcheva S."/>
            <person name="LaButti K."/>
            <person name="Lipzen A."/>
            <person name="Waldron R."/>
            <person name="Moloney N.M."/>
            <person name="Sperisen C."/>
            <person name="Kredics L."/>
            <person name="Vagvoelgyi C."/>
            <person name="Patrignani A."/>
            <person name="Fitzpatrick D."/>
            <person name="Nagy I."/>
            <person name="Doyle S."/>
            <person name="Anderson J.B."/>
            <person name="Grigoriev I.V."/>
            <person name="Gueldener U."/>
            <person name="Muensterkoetter M."/>
            <person name="Nagy L.G."/>
        </authorList>
    </citation>
    <scope>NUCLEOTIDE SEQUENCE [LARGE SCALE GENOMIC DNA]</scope>
    <source>
        <strain evidence="3">Ar21-2</strain>
    </source>
</reference>
<proteinExistence type="predicted"/>
<dbReference type="Proteomes" id="UP000217790">
    <property type="component" value="Unassembled WGS sequence"/>
</dbReference>
<gene>
    <name evidence="2" type="ORF">ARMGADRAFT_1088398</name>
</gene>
<accession>A0A2H3D0R5</accession>
<evidence type="ECO:0000313" key="2">
    <source>
        <dbReference type="EMBL" id="PBK84358.1"/>
    </source>
</evidence>
<feature type="compositionally biased region" description="Polar residues" evidence="1">
    <location>
        <begin position="46"/>
        <end position="55"/>
    </location>
</feature>